<gene>
    <name evidence="2" type="ORF">UFOVP711_50</name>
</gene>
<name>A0A6J5NJN2_9CAUD</name>
<organism evidence="2">
    <name type="scientific">uncultured Caudovirales phage</name>
    <dbReference type="NCBI Taxonomy" id="2100421"/>
    <lineage>
        <taxon>Viruses</taxon>
        <taxon>Duplodnaviria</taxon>
        <taxon>Heunggongvirae</taxon>
        <taxon>Uroviricota</taxon>
        <taxon>Caudoviricetes</taxon>
        <taxon>Peduoviridae</taxon>
        <taxon>Maltschvirus</taxon>
        <taxon>Maltschvirus maltsch</taxon>
    </lineage>
</organism>
<feature type="transmembrane region" description="Helical" evidence="1">
    <location>
        <begin position="50"/>
        <end position="68"/>
    </location>
</feature>
<evidence type="ECO:0000256" key="1">
    <source>
        <dbReference type="SAM" id="Phobius"/>
    </source>
</evidence>
<sequence>MKRETQVRDFLLNVRIVDRYKWNRAKAILAGVFAFIAMLCIGGLEGVEPMPSGAGAVVFLGLALYTVAHIDMNWGREFESCETCEGWCTCD</sequence>
<dbReference type="EMBL" id="LR796677">
    <property type="protein sequence ID" value="CAB4159063.1"/>
    <property type="molecule type" value="Genomic_DNA"/>
</dbReference>
<proteinExistence type="predicted"/>
<keyword evidence="1" id="KW-0812">Transmembrane</keyword>
<protein>
    <submittedName>
        <fullName evidence="2">Uncharacterized protein</fullName>
    </submittedName>
</protein>
<keyword evidence="1" id="KW-0472">Membrane</keyword>
<accession>A0A6J5NJN2</accession>
<evidence type="ECO:0000313" key="2">
    <source>
        <dbReference type="EMBL" id="CAB4159063.1"/>
    </source>
</evidence>
<reference evidence="2" key="1">
    <citation type="submission" date="2020-04" db="EMBL/GenBank/DDBJ databases">
        <authorList>
            <person name="Chiriac C."/>
            <person name="Salcher M."/>
            <person name="Ghai R."/>
            <person name="Kavagutti S V."/>
        </authorList>
    </citation>
    <scope>NUCLEOTIDE SEQUENCE</scope>
</reference>
<feature type="transmembrane region" description="Helical" evidence="1">
    <location>
        <begin position="25"/>
        <end position="44"/>
    </location>
</feature>
<keyword evidence="1" id="KW-1133">Transmembrane helix</keyword>